<feature type="domain" description="Aminoglycoside phosphotransferase" evidence="1">
    <location>
        <begin position="73"/>
        <end position="183"/>
    </location>
</feature>
<evidence type="ECO:0000259" key="1">
    <source>
        <dbReference type="Pfam" id="PF01636"/>
    </source>
</evidence>
<name>A0A9P8ZZ66_9PEZI</name>
<gene>
    <name evidence="2" type="ORF">BKA67DRAFT_657782</name>
</gene>
<dbReference type="InterPro" id="IPR051678">
    <property type="entry name" value="AGP_Transferase"/>
</dbReference>
<protein>
    <recommendedName>
        <fullName evidence="1">Aminoglycoside phosphotransferase domain-containing protein</fullName>
    </recommendedName>
</protein>
<proteinExistence type="predicted"/>
<dbReference type="EMBL" id="JAGPXC010000003">
    <property type="protein sequence ID" value="KAH6655882.1"/>
    <property type="molecule type" value="Genomic_DNA"/>
</dbReference>
<dbReference type="SUPFAM" id="SSF56112">
    <property type="entry name" value="Protein kinase-like (PK-like)"/>
    <property type="match status" value="1"/>
</dbReference>
<accession>A0A9P8ZZ66</accession>
<sequence length="465" mass="53056">MHPAAASSLMNNHRLCASLKFCSRDNTDGDPGMEKNTRNSNRVWYLSVDNWFPKAEELCKYLWPTAQLHSSSIRYLGAGSSNKVFGLSIDEENGIDQNYILRIPANEQEIPQTVAILNYLNASTTLKIPNVINWDKSRDNPLQYGYIIMSRLPGNCLEDVWNDLTHKNRLQLAQQLAQIYLDIETNVNDVAGLIRVHEEDFHHGSNDLNDLMFIEAFVPPGWPSTGAPLDFTNTDEGQILLDRAQQGPAKLSVSEIMLGLFKYYIYQAQGDLASRPEIVENYLSPCQDIMEGMVQANVFKSHDNICLHHVDLLPRNIMIDFDSHGDLAITGVVDWDTTLFAPRFVNRVLPRWLWQKLQINELGEPIDSSSLSDHNSDQHHEFEALDIEKTDPFTEKGAEIREVFECAVGKDWMRDATNPHFPLARKLIQFSLRPSILKKDEAEVKEWVSHWEKVKNRNQSDALTP</sequence>
<dbReference type="RefSeq" id="XP_045960147.1">
    <property type="nucleotide sequence ID" value="XM_046107169.1"/>
</dbReference>
<keyword evidence="3" id="KW-1185">Reference proteome</keyword>
<dbReference type="InterPro" id="IPR002575">
    <property type="entry name" value="Aminoglycoside_PTrfase"/>
</dbReference>
<dbReference type="InterPro" id="IPR011009">
    <property type="entry name" value="Kinase-like_dom_sf"/>
</dbReference>
<dbReference type="OrthoDB" id="10003767at2759"/>
<reference evidence="2" key="1">
    <citation type="journal article" date="2021" name="Nat. Commun.">
        <title>Genetic determinants of endophytism in the Arabidopsis root mycobiome.</title>
        <authorList>
            <person name="Mesny F."/>
            <person name="Miyauchi S."/>
            <person name="Thiergart T."/>
            <person name="Pickel B."/>
            <person name="Atanasova L."/>
            <person name="Karlsson M."/>
            <person name="Huettel B."/>
            <person name="Barry K.W."/>
            <person name="Haridas S."/>
            <person name="Chen C."/>
            <person name="Bauer D."/>
            <person name="Andreopoulos W."/>
            <person name="Pangilinan J."/>
            <person name="LaButti K."/>
            <person name="Riley R."/>
            <person name="Lipzen A."/>
            <person name="Clum A."/>
            <person name="Drula E."/>
            <person name="Henrissat B."/>
            <person name="Kohler A."/>
            <person name="Grigoriev I.V."/>
            <person name="Martin F.M."/>
            <person name="Hacquard S."/>
        </authorList>
    </citation>
    <scope>NUCLEOTIDE SEQUENCE</scope>
    <source>
        <strain evidence="2">MPI-SDFR-AT-0073</strain>
    </source>
</reference>
<dbReference type="AlphaFoldDB" id="A0A9P8ZZ66"/>
<dbReference type="GeneID" id="70136060"/>
<dbReference type="Proteomes" id="UP000758603">
    <property type="component" value="Unassembled WGS sequence"/>
</dbReference>
<comment type="caution">
    <text evidence="2">The sequence shown here is derived from an EMBL/GenBank/DDBJ whole genome shotgun (WGS) entry which is preliminary data.</text>
</comment>
<organism evidence="2 3">
    <name type="scientific">Truncatella angustata</name>
    <dbReference type="NCBI Taxonomy" id="152316"/>
    <lineage>
        <taxon>Eukaryota</taxon>
        <taxon>Fungi</taxon>
        <taxon>Dikarya</taxon>
        <taxon>Ascomycota</taxon>
        <taxon>Pezizomycotina</taxon>
        <taxon>Sordariomycetes</taxon>
        <taxon>Xylariomycetidae</taxon>
        <taxon>Amphisphaeriales</taxon>
        <taxon>Sporocadaceae</taxon>
        <taxon>Truncatella</taxon>
    </lineage>
</organism>
<dbReference type="Pfam" id="PF01636">
    <property type="entry name" value="APH"/>
    <property type="match status" value="1"/>
</dbReference>
<dbReference type="PANTHER" id="PTHR21310:SF56">
    <property type="entry name" value="AMINOGLYCOSIDE PHOSPHOTRANSFERASE DOMAIN-CONTAINING PROTEIN"/>
    <property type="match status" value="1"/>
</dbReference>
<evidence type="ECO:0000313" key="3">
    <source>
        <dbReference type="Proteomes" id="UP000758603"/>
    </source>
</evidence>
<dbReference type="PANTHER" id="PTHR21310">
    <property type="entry name" value="AMINOGLYCOSIDE PHOSPHOTRANSFERASE-RELATED-RELATED"/>
    <property type="match status" value="1"/>
</dbReference>
<evidence type="ECO:0000313" key="2">
    <source>
        <dbReference type="EMBL" id="KAH6655882.1"/>
    </source>
</evidence>